<feature type="compositionally biased region" description="Pro residues" evidence="8">
    <location>
        <begin position="742"/>
        <end position="751"/>
    </location>
</feature>
<dbReference type="InterPro" id="IPR027267">
    <property type="entry name" value="AH/BAR_dom_sf"/>
</dbReference>
<feature type="domain" description="F-BAR" evidence="10">
    <location>
        <begin position="28"/>
        <end position="281"/>
    </location>
</feature>
<gene>
    <name evidence="11" type="ORF">EUX98_g4650</name>
</gene>
<evidence type="ECO:0000256" key="4">
    <source>
        <dbReference type="ARBA" id="ARBA00022553"/>
    </source>
</evidence>
<evidence type="ECO:0000313" key="12">
    <source>
        <dbReference type="Proteomes" id="UP000308730"/>
    </source>
</evidence>
<keyword evidence="5" id="KW-0206">Cytoskeleton</keyword>
<dbReference type="GO" id="GO:0120104">
    <property type="term" value="C:mitotic actomyosin contractile ring, proximal layer"/>
    <property type="evidence" value="ECO:0007669"/>
    <property type="project" value="TreeGrafter"/>
</dbReference>
<dbReference type="InterPro" id="IPR001452">
    <property type="entry name" value="SH3_domain"/>
</dbReference>
<dbReference type="Gene3D" id="1.20.1270.60">
    <property type="entry name" value="Arfaptin homology (AH) domain/BAR domain"/>
    <property type="match status" value="1"/>
</dbReference>
<dbReference type="Proteomes" id="UP000308730">
    <property type="component" value="Unassembled WGS sequence"/>
</dbReference>
<keyword evidence="2 6" id="KW-0728">SH3 domain</keyword>
<dbReference type="OrthoDB" id="19092at2759"/>
<feature type="compositionally biased region" description="Low complexity" evidence="8">
    <location>
        <begin position="822"/>
        <end position="833"/>
    </location>
</feature>
<feature type="compositionally biased region" description="Low complexity" evidence="8">
    <location>
        <begin position="375"/>
        <end position="386"/>
    </location>
</feature>
<evidence type="ECO:0000259" key="9">
    <source>
        <dbReference type="PROSITE" id="PS50002"/>
    </source>
</evidence>
<dbReference type="GO" id="GO:0009898">
    <property type="term" value="C:cytoplasmic side of plasma membrane"/>
    <property type="evidence" value="ECO:0007669"/>
    <property type="project" value="TreeGrafter"/>
</dbReference>
<comment type="subcellular location">
    <subcellularLocation>
        <location evidence="1">Cytoplasm</location>
        <location evidence="1">Cytoskeleton</location>
    </subcellularLocation>
</comment>
<feature type="compositionally biased region" description="Low complexity" evidence="8">
    <location>
        <begin position="860"/>
        <end position="871"/>
    </location>
</feature>
<keyword evidence="7" id="KW-0175">Coiled coil</keyword>
<keyword evidence="3" id="KW-0963">Cytoplasm</keyword>
<accession>A0A4S4MTI3</accession>
<dbReference type="Gene3D" id="2.30.30.40">
    <property type="entry name" value="SH3 Domains"/>
    <property type="match status" value="1"/>
</dbReference>
<feature type="region of interest" description="Disordered" evidence="8">
    <location>
        <begin position="477"/>
        <end position="556"/>
    </location>
</feature>
<dbReference type="EMBL" id="SGPM01000119">
    <property type="protein sequence ID" value="THH29544.1"/>
    <property type="molecule type" value="Genomic_DNA"/>
</dbReference>
<dbReference type="PROSITE" id="PS50002">
    <property type="entry name" value="SH3"/>
    <property type="match status" value="1"/>
</dbReference>
<dbReference type="GO" id="GO:0005543">
    <property type="term" value="F:phospholipid binding"/>
    <property type="evidence" value="ECO:0007669"/>
    <property type="project" value="TreeGrafter"/>
</dbReference>
<dbReference type="InterPro" id="IPR001060">
    <property type="entry name" value="FCH_dom"/>
</dbReference>
<dbReference type="AlphaFoldDB" id="A0A4S4MTI3"/>
<dbReference type="PROSITE" id="PS51741">
    <property type="entry name" value="F_BAR"/>
    <property type="match status" value="1"/>
</dbReference>
<feature type="compositionally biased region" description="Polar residues" evidence="8">
    <location>
        <begin position="312"/>
        <end position="321"/>
    </location>
</feature>
<feature type="compositionally biased region" description="Polar residues" evidence="8">
    <location>
        <begin position="677"/>
        <end position="699"/>
    </location>
</feature>
<feature type="compositionally biased region" description="Low complexity" evidence="8">
    <location>
        <begin position="724"/>
        <end position="736"/>
    </location>
</feature>
<keyword evidence="4" id="KW-0597">Phosphoprotein</keyword>
<feature type="compositionally biased region" description="Low complexity" evidence="8">
    <location>
        <begin position="802"/>
        <end position="815"/>
    </location>
</feature>
<dbReference type="SMART" id="SM00326">
    <property type="entry name" value="SH3"/>
    <property type="match status" value="1"/>
</dbReference>
<evidence type="ECO:0000256" key="2">
    <source>
        <dbReference type="ARBA" id="ARBA00022443"/>
    </source>
</evidence>
<comment type="caution">
    <text evidence="11">The sequence shown here is derived from an EMBL/GenBank/DDBJ whole genome shotgun (WGS) entry which is preliminary data.</text>
</comment>
<proteinExistence type="predicted"/>
<feature type="compositionally biased region" description="Pro residues" evidence="8">
    <location>
        <begin position="780"/>
        <end position="801"/>
    </location>
</feature>
<reference evidence="11 12" key="1">
    <citation type="submission" date="2019-02" db="EMBL/GenBank/DDBJ databases">
        <title>Genome sequencing of the rare red list fungi Antrodiella citrinella (Flaviporus citrinellus).</title>
        <authorList>
            <person name="Buettner E."/>
            <person name="Kellner H."/>
        </authorList>
    </citation>
    <scope>NUCLEOTIDE SEQUENCE [LARGE SCALE GENOMIC DNA]</scope>
    <source>
        <strain evidence="11 12">DSM 108506</strain>
    </source>
</reference>
<evidence type="ECO:0000256" key="7">
    <source>
        <dbReference type="PROSITE-ProRule" id="PRU01077"/>
    </source>
</evidence>
<evidence type="ECO:0000259" key="10">
    <source>
        <dbReference type="PROSITE" id="PS51741"/>
    </source>
</evidence>
<evidence type="ECO:0000256" key="6">
    <source>
        <dbReference type="PROSITE-ProRule" id="PRU00192"/>
    </source>
</evidence>
<keyword evidence="12" id="KW-1185">Reference proteome</keyword>
<protein>
    <recommendedName>
        <fullName evidence="13">SH3 domain-containing protein</fullName>
    </recommendedName>
</protein>
<evidence type="ECO:0008006" key="13">
    <source>
        <dbReference type="Google" id="ProtNLM"/>
    </source>
</evidence>
<feature type="compositionally biased region" description="Low complexity" evidence="8">
    <location>
        <begin position="752"/>
        <end position="768"/>
    </location>
</feature>
<feature type="compositionally biased region" description="Polar residues" evidence="8">
    <location>
        <begin position="586"/>
        <end position="603"/>
    </location>
</feature>
<dbReference type="PANTHER" id="PTHR23065:SF7">
    <property type="entry name" value="NOSTRIN, ISOFORM H"/>
    <property type="match status" value="1"/>
</dbReference>
<organism evidence="11 12">
    <name type="scientific">Antrodiella citrinella</name>
    <dbReference type="NCBI Taxonomy" id="2447956"/>
    <lineage>
        <taxon>Eukaryota</taxon>
        <taxon>Fungi</taxon>
        <taxon>Dikarya</taxon>
        <taxon>Basidiomycota</taxon>
        <taxon>Agaricomycotina</taxon>
        <taxon>Agaricomycetes</taxon>
        <taxon>Polyporales</taxon>
        <taxon>Steccherinaceae</taxon>
        <taxon>Antrodiella</taxon>
    </lineage>
</organism>
<feature type="region of interest" description="Disordered" evidence="8">
    <location>
        <begin position="579"/>
        <end position="705"/>
    </location>
</feature>
<evidence type="ECO:0000313" key="11">
    <source>
        <dbReference type="EMBL" id="THH29544.1"/>
    </source>
</evidence>
<evidence type="ECO:0000256" key="8">
    <source>
        <dbReference type="SAM" id="MobiDB-lite"/>
    </source>
</evidence>
<name>A0A4S4MTI3_9APHY</name>
<dbReference type="PANTHER" id="PTHR23065">
    <property type="entry name" value="PROLINE-SERINE-THREONINE PHOSPHATASE INTERACTING PROTEIN 1"/>
    <property type="match status" value="1"/>
</dbReference>
<feature type="compositionally biased region" description="Polar residues" evidence="8">
    <location>
        <begin position="393"/>
        <end position="407"/>
    </location>
</feature>
<dbReference type="InterPro" id="IPR031160">
    <property type="entry name" value="F_BAR_dom"/>
</dbReference>
<dbReference type="GO" id="GO:0030036">
    <property type="term" value="P:actin cytoskeleton organization"/>
    <property type="evidence" value="ECO:0007669"/>
    <property type="project" value="UniProtKB-ARBA"/>
</dbReference>
<evidence type="ECO:0000256" key="1">
    <source>
        <dbReference type="ARBA" id="ARBA00004245"/>
    </source>
</evidence>
<dbReference type="CDD" id="cd00174">
    <property type="entry name" value="SH3"/>
    <property type="match status" value="1"/>
</dbReference>
<sequence length="971" mass="106365">MSARRQPSTTSLSKFVRAHSTEFANSSYDFCNAFWGLGDGGVDVLFARMRGATRTVEELRNFWKERAMIEEQYAKRLASLAKFTLGRDEIGELRVSMDIMRIETDKQATFHMQVAQQIKNDLEGQTNQFLNKQLHHKKTYQAAIEKEFKTKQTHEGFVQKAREKYEGDCMRINALTAQSTLQQGKELEKIHLKLDRLHQTVQGNERDFANFTRVLQDTVSRWEVDWKAFCDSCQDLEEERAEFMKDNMWAYANAVSTVCVADDESCEKLRLSLEQLEPEKDMENFVRDYGTGNAIPDPLPFINFASPDAVPPSSQQNTSHPANFERISQRPRPGGMLPPPQPEEDPSSVINTAGVGAGGGRRPDDQQIQVANGNSRSQSRASARQSLPPGFQNGPNGNYSSQDLSRTSLGMRPADANAEPIAPTEETMLKVGDHAYRVDLSKDPQARPSVAQNGSTGLPAVGQDDDPLARQMEQLRAGAGSNASNRKVQQAAQTNGRGSFDNSSNLSPPPGSRGGGPPNRDYRRSAEIVVGSLPPSVTASRPSSPNPPTAAFISPPAGIAQGQYETQELLANYQQSLPGEHKITSRPGSRQSNLAQPAPSQGHNRAFSAEGGQAGIGAQGRSPSPQPFRPPSRAVSPVLQQQQTQQQPASANRRNSYRVPAPGVNNQGMNNMDRGASPNNSISVPPMSAHQQRPTSPNSVGIALGSDGRVAMDSMADVYKAQSHHQQGSISQQQGSYRGVPPQQPLPPPQQQQPSYQQQQQQQPQRQPSYPPVNQQNYGAPPPSGYPPSYPQAPPPQPPAPQQQSYMNQPQTPYGQGPPAPQGYGQPPMGYMQTNNGRDAPGALVQRNPSANAGAYYGNQPQMLPQGQPPMAGYPQQGIGRDAAPSPQPQAQRQSQPPTGQYTEDGRGVLFYVKAMYDYQAVIDEEFDFQQGDIIAVTDTPEDGWWSGELLDEARRQPGRHVFPSNFVCLF</sequence>
<feature type="region of interest" description="Disordered" evidence="8">
    <location>
        <begin position="720"/>
        <end position="904"/>
    </location>
</feature>
<dbReference type="InterPro" id="IPR036028">
    <property type="entry name" value="SH3-like_dom_sf"/>
</dbReference>
<dbReference type="Pfam" id="PF00611">
    <property type="entry name" value="FCH"/>
    <property type="match status" value="1"/>
</dbReference>
<feature type="compositionally biased region" description="Low complexity" evidence="8">
    <location>
        <begin position="883"/>
        <end position="898"/>
    </location>
</feature>
<dbReference type="PRINTS" id="PR00452">
    <property type="entry name" value="SH3DOMAIN"/>
</dbReference>
<evidence type="ECO:0000256" key="5">
    <source>
        <dbReference type="ARBA" id="ARBA00023212"/>
    </source>
</evidence>
<dbReference type="SUPFAM" id="SSF103657">
    <property type="entry name" value="BAR/IMD domain-like"/>
    <property type="match status" value="1"/>
</dbReference>
<dbReference type="PRINTS" id="PR00499">
    <property type="entry name" value="P67PHOX"/>
</dbReference>
<dbReference type="SMART" id="SM00055">
    <property type="entry name" value="FCH"/>
    <property type="match status" value="1"/>
</dbReference>
<feature type="region of interest" description="Disordered" evidence="8">
    <location>
        <begin position="443"/>
        <end position="465"/>
    </location>
</feature>
<dbReference type="CDD" id="cd07651">
    <property type="entry name" value="F-BAR_PombeCdc15_like"/>
    <property type="match status" value="1"/>
</dbReference>
<dbReference type="SUPFAM" id="SSF50044">
    <property type="entry name" value="SH3-domain"/>
    <property type="match status" value="1"/>
</dbReference>
<feature type="region of interest" description="Disordered" evidence="8">
    <location>
        <begin position="298"/>
        <end position="407"/>
    </location>
</feature>
<dbReference type="FunFam" id="2.30.30.40:FF:000312">
    <property type="entry name" value="Related to Cell division control protein 15"/>
    <property type="match status" value="1"/>
</dbReference>
<evidence type="ECO:0000256" key="3">
    <source>
        <dbReference type="ARBA" id="ARBA00022490"/>
    </source>
</evidence>
<feature type="compositionally biased region" description="Polar residues" evidence="8">
    <location>
        <begin position="481"/>
        <end position="501"/>
    </location>
</feature>
<feature type="domain" description="SH3" evidence="9">
    <location>
        <begin position="908"/>
        <end position="971"/>
    </location>
</feature>
<dbReference type="Pfam" id="PF00018">
    <property type="entry name" value="SH3_1"/>
    <property type="match status" value="1"/>
</dbReference>